<dbReference type="EMBL" id="FOFG01000008">
    <property type="protein sequence ID" value="SEQ85672.1"/>
    <property type="molecule type" value="Genomic_DNA"/>
</dbReference>
<dbReference type="RefSeq" id="WP_143061955.1">
    <property type="nucleotide sequence ID" value="NZ_FOFG01000008.1"/>
</dbReference>
<organism evidence="2 3">
    <name type="scientific">Faunimonas pinastri</name>
    <dbReference type="NCBI Taxonomy" id="1855383"/>
    <lineage>
        <taxon>Bacteria</taxon>
        <taxon>Pseudomonadati</taxon>
        <taxon>Pseudomonadota</taxon>
        <taxon>Alphaproteobacteria</taxon>
        <taxon>Hyphomicrobiales</taxon>
        <taxon>Afifellaceae</taxon>
        <taxon>Faunimonas</taxon>
    </lineage>
</organism>
<proteinExistence type="predicted"/>
<evidence type="ECO:0000313" key="3">
    <source>
        <dbReference type="Proteomes" id="UP000199647"/>
    </source>
</evidence>
<protein>
    <submittedName>
        <fullName evidence="2">Uncharacterized protein</fullName>
    </submittedName>
</protein>
<keyword evidence="3" id="KW-1185">Reference proteome</keyword>
<gene>
    <name evidence="2" type="ORF">SAMN05216548_108107</name>
</gene>
<evidence type="ECO:0000256" key="1">
    <source>
        <dbReference type="SAM" id="SignalP"/>
    </source>
</evidence>
<dbReference type="AlphaFoldDB" id="A0A1H9JFQ5"/>
<feature type="chain" id="PRO_5011525868" evidence="1">
    <location>
        <begin position="28"/>
        <end position="82"/>
    </location>
</feature>
<keyword evidence="1" id="KW-0732">Signal</keyword>
<feature type="signal peptide" evidence="1">
    <location>
        <begin position="1"/>
        <end position="27"/>
    </location>
</feature>
<dbReference type="Proteomes" id="UP000199647">
    <property type="component" value="Unassembled WGS sequence"/>
</dbReference>
<reference evidence="2 3" key="1">
    <citation type="submission" date="2016-10" db="EMBL/GenBank/DDBJ databases">
        <authorList>
            <person name="de Groot N.N."/>
        </authorList>
    </citation>
    <scope>NUCLEOTIDE SEQUENCE [LARGE SCALE GENOMIC DNA]</scope>
    <source>
        <strain evidence="2 3">A52C2</strain>
    </source>
</reference>
<dbReference type="STRING" id="1855383.SAMN05216548_108107"/>
<evidence type="ECO:0000313" key="2">
    <source>
        <dbReference type="EMBL" id="SEQ85672.1"/>
    </source>
</evidence>
<name>A0A1H9JFQ5_9HYPH</name>
<accession>A0A1H9JFQ5</accession>
<sequence length="82" mass="8885">MRMIGKPFALATLAALVCSAAVAPAWAGAAKEVPAQDSRIAHDWQRAKNRHMGHEVCWTDLVHTKTKAGWVAEKVKHCAPQG</sequence>